<dbReference type="AlphaFoldDB" id="A0A5B7HGG1"/>
<protein>
    <submittedName>
        <fullName evidence="2">Uncharacterized protein</fullName>
    </submittedName>
</protein>
<evidence type="ECO:0000256" key="1">
    <source>
        <dbReference type="SAM" id="MobiDB-lite"/>
    </source>
</evidence>
<reference evidence="2 3" key="1">
    <citation type="submission" date="2019-05" db="EMBL/GenBank/DDBJ databases">
        <title>Another draft genome of Portunus trituberculatus and its Hox gene families provides insights of decapod evolution.</title>
        <authorList>
            <person name="Jeong J.-H."/>
            <person name="Song I."/>
            <person name="Kim S."/>
            <person name="Choi T."/>
            <person name="Kim D."/>
            <person name="Ryu S."/>
            <person name="Kim W."/>
        </authorList>
    </citation>
    <scope>NUCLEOTIDE SEQUENCE [LARGE SCALE GENOMIC DNA]</scope>
    <source>
        <tissue evidence="2">Muscle</tissue>
    </source>
</reference>
<sequence length="78" mass="8202">MQGLASTITRSYTSPSRDAHDQTYNKAETGPAAPATRPVRHRRGVGPAGCGKAGISRVSQHLGNMSDLTPEEKVPGIC</sequence>
<organism evidence="2 3">
    <name type="scientific">Portunus trituberculatus</name>
    <name type="common">Swimming crab</name>
    <name type="synonym">Neptunus trituberculatus</name>
    <dbReference type="NCBI Taxonomy" id="210409"/>
    <lineage>
        <taxon>Eukaryota</taxon>
        <taxon>Metazoa</taxon>
        <taxon>Ecdysozoa</taxon>
        <taxon>Arthropoda</taxon>
        <taxon>Crustacea</taxon>
        <taxon>Multicrustacea</taxon>
        <taxon>Malacostraca</taxon>
        <taxon>Eumalacostraca</taxon>
        <taxon>Eucarida</taxon>
        <taxon>Decapoda</taxon>
        <taxon>Pleocyemata</taxon>
        <taxon>Brachyura</taxon>
        <taxon>Eubrachyura</taxon>
        <taxon>Portunoidea</taxon>
        <taxon>Portunidae</taxon>
        <taxon>Portuninae</taxon>
        <taxon>Portunus</taxon>
    </lineage>
</organism>
<evidence type="ECO:0000313" key="2">
    <source>
        <dbReference type="EMBL" id="MPC68996.1"/>
    </source>
</evidence>
<dbReference type="Proteomes" id="UP000324222">
    <property type="component" value="Unassembled WGS sequence"/>
</dbReference>
<comment type="caution">
    <text evidence="2">The sequence shown here is derived from an EMBL/GenBank/DDBJ whole genome shotgun (WGS) entry which is preliminary data.</text>
</comment>
<gene>
    <name evidence="2" type="ORF">E2C01_063209</name>
</gene>
<keyword evidence="3" id="KW-1185">Reference proteome</keyword>
<feature type="compositionally biased region" description="Polar residues" evidence="1">
    <location>
        <begin position="1"/>
        <end position="16"/>
    </location>
</feature>
<feature type="compositionally biased region" description="Polar residues" evidence="1">
    <location>
        <begin position="57"/>
        <end position="67"/>
    </location>
</feature>
<name>A0A5B7HGG1_PORTR</name>
<dbReference type="EMBL" id="VSRR010028731">
    <property type="protein sequence ID" value="MPC68996.1"/>
    <property type="molecule type" value="Genomic_DNA"/>
</dbReference>
<feature type="region of interest" description="Disordered" evidence="1">
    <location>
        <begin position="1"/>
        <end position="78"/>
    </location>
</feature>
<proteinExistence type="predicted"/>
<evidence type="ECO:0000313" key="3">
    <source>
        <dbReference type="Proteomes" id="UP000324222"/>
    </source>
</evidence>
<accession>A0A5B7HGG1</accession>